<dbReference type="EMBL" id="BQNB010013135">
    <property type="protein sequence ID" value="GJT12277.1"/>
    <property type="molecule type" value="Genomic_DNA"/>
</dbReference>
<proteinExistence type="predicted"/>
<reference evidence="1" key="1">
    <citation type="journal article" date="2022" name="Int. J. Mol. Sci.">
        <title>Draft Genome of Tanacetum Coccineum: Genomic Comparison of Closely Related Tanacetum-Family Plants.</title>
        <authorList>
            <person name="Yamashiro T."/>
            <person name="Shiraishi A."/>
            <person name="Nakayama K."/>
            <person name="Satake H."/>
        </authorList>
    </citation>
    <scope>NUCLEOTIDE SEQUENCE</scope>
</reference>
<evidence type="ECO:0000313" key="1">
    <source>
        <dbReference type="EMBL" id="GJT12277.1"/>
    </source>
</evidence>
<evidence type="ECO:0000313" key="2">
    <source>
        <dbReference type="Proteomes" id="UP001151760"/>
    </source>
</evidence>
<evidence type="ECO:0008006" key="3">
    <source>
        <dbReference type="Google" id="ProtNLM"/>
    </source>
</evidence>
<dbReference type="Proteomes" id="UP001151760">
    <property type="component" value="Unassembled WGS sequence"/>
</dbReference>
<reference evidence="1" key="2">
    <citation type="submission" date="2022-01" db="EMBL/GenBank/DDBJ databases">
        <authorList>
            <person name="Yamashiro T."/>
            <person name="Shiraishi A."/>
            <person name="Satake H."/>
            <person name="Nakayama K."/>
        </authorList>
    </citation>
    <scope>NUCLEOTIDE SEQUENCE</scope>
</reference>
<organism evidence="1 2">
    <name type="scientific">Tanacetum coccineum</name>
    <dbReference type="NCBI Taxonomy" id="301880"/>
    <lineage>
        <taxon>Eukaryota</taxon>
        <taxon>Viridiplantae</taxon>
        <taxon>Streptophyta</taxon>
        <taxon>Embryophyta</taxon>
        <taxon>Tracheophyta</taxon>
        <taxon>Spermatophyta</taxon>
        <taxon>Magnoliopsida</taxon>
        <taxon>eudicotyledons</taxon>
        <taxon>Gunneridae</taxon>
        <taxon>Pentapetalae</taxon>
        <taxon>asterids</taxon>
        <taxon>campanulids</taxon>
        <taxon>Asterales</taxon>
        <taxon>Asteraceae</taxon>
        <taxon>Asteroideae</taxon>
        <taxon>Anthemideae</taxon>
        <taxon>Anthemidinae</taxon>
        <taxon>Tanacetum</taxon>
    </lineage>
</organism>
<protein>
    <recommendedName>
        <fullName evidence="3">MAK10-like protein</fullName>
    </recommendedName>
</protein>
<accession>A0ABQ5BEM3</accession>
<keyword evidence="2" id="KW-1185">Reference proteome</keyword>
<name>A0ABQ5BEM3_9ASTR</name>
<comment type="caution">
    <text evidence="1">The sequence shown here is derived from an EMBL/GenBank/DDBJ whole genome shotgun (WGS) entry which is preliminary data.</text>
</comment>
<gene>
    <name evidence="1" type="ORF">Tco_0859319</name>
</gene>
<sequence>MGDENPIRTLGDYSRPNQEGYRNTIELLDGNNVVNLFPNHALVSRTYFEPHHGIDLWLQVQIFYDHVNPAIRRTIDQSAVDDVKLVKAISLPHDVPNASDSRLIELENKIQRLMEAHLAPKPSVQVNKIASSCEICSGSHDTQYCKENP</sequence>